<protein>
    <submittedName>
        <fullName evidence="1">Phage portal protein</fullName>
    </submittedName>
</protein>
<keyword evidence="2" id="KW-1185">Reference proteome</keyword>
<name>A0A8I1DDU9_THEIN</name>
<proteinExistence type="predicted"/>
<dbReference type="EMBL" id="JAECVW010000001">
    <property type="protein sequence ID" value="MBH8594075.1"/>
    <property type="molecule type" value="Genomic_DNA"/>
</dbReference>
<reference evidence="1 2" key="1">
    <citation type="submission" date="2020-12" db="EMBL/GenBank/DDBJ databases">
        <title>WGS of Thermoactinomyces spp.</title>
        <authorList>
            <person name="Cheng K."/>
        </authorList>
    </citation>
    <scope>NUCLEOTIDE SEQUENCE [LARGE SCALE GENOMIC DNA]</scope>
    <source>
        <strain evidence="2">CICC 10671\DSM 43846</strain>
    </source>
</reference>
<accession>A0A8I1DDU9</accession>
<dbReference type="AlphaFoldDB" id="A0A8I1DDU9"/>
<dbReference type="Proteomes" id="UP000633619">
    <property type="component" value="Unassembled WGS sequence"/>
</dbReference>
<organism evidence="1 2">
    <name type="scientific">Thermoactinomyces intermedius</name>
    <dbReference type="NCBI Taxonomy" id="2024"/>
    <lineage>
        <taxon>Bacteria</taxon>
        <taxon>Bacillati</taxon>
        <taxon>Bacillota</taxon>
        <taxon>Bacilli</taxon>
        <taxon>Bacillales</taxon>
        <taxon>Thermoactinomycetaceae</taxon>
        <taxon>Thermoactinomyces</taxon>
    </lineage>
</organism>
<evidence type="ECO:0000313" key="2">
    <source>
        <dbReference type="Proteomes" id="UP000633619"/>
    </source>
</evidence>
<evidence type="ECO:0000313" key="1">
    <source>
        <dbReference type="EMBL" id="MBH8594075.1"/>
    </source>
</evidence>
<sequence>MFERASEALKGTKHESYLRTLYIACNLQDILLTKPADLMFGEPPIYDISQPDETPTKQALNEIVKRNRLNKLGHELVISGGYRGDSWIKVRYGYRDDFSEVPKELLPEGVSAEEFLGAELEPIIESVPAEFVFPEESLRDRNRFKAINIAFVEWVLEGKEEVPYLFVERHVPGFITYSRFRMTPLDVQNIDSVPIMMYRIQERVPTGMEQDIIPTGLNYIPVWHVPYKSVDDTWEGISFIEKAESIIQAINDRLVQIDYILWKHGDPPAYGPRLTGENGTVSWAGRYIPLENDQPQPGYMQFDSRLEGQFKELDYLINILYQMAETPQWLFGTTITENSGGTGTSHTDGVAIQSRFMPILSKVKRIRVHVDYAFKNAIKTALELKALNQPELGIEPEEPIIHWKDGLPKNKKEEAEIMALRTGDKPTLDVKSAIKRLDEVEDKVAETIIEAIQEDEARLIPQAMPSVPLEEVEGGDE</sequence>
<comment type="caution">
    <text evidence="1">The sequence shown here is derived from an EMBL/GenBank/DDBJ whole genome shotgun (WGS) entry which is preliminary data.</text>
</comment>
<gene>
    <name evidence="1" type="ORF">I8U20_01875</name>
</gene>